<dbReference type="PROSITE" id="PS00028">
    <property type="entry name" value="ZINC_FINGER_C2H2_1"/>
    <property type="match status" value="4"/>
</dbReference>
<sequence length="450" mass="51336">MDLTGAHVSALSSHMIWDSLPLNWLLFRLQRKSVPAGAGDRSVVLADLGIDMPPQTKAAMSMSVFGKLFAIFTSPGLLMTEVLEEKYSLGSAWAFLGGLPVLEGMSTNTCFKGFKRMRFLMYSEDTYGHMLMTNELDDGRIAFLKITELDERSLVSQFGTIDQEKQTISMCIPISAWRSCRECVQMSRPCDLKTCFEDAGNFEVRRGLRKGLVVDWDQMGLSLRYFEMWMGDTWTHPAGPLNPYSVTMTFSVDGSLIENAQLSVLQDSLVEIHPARSSYRMVNVWKKQMDSQLSLDEHVWKKQMGSQLSLDEHRDESSSEVVVDLKLSGLVCELCNTRFATNYNLKRHKRTVHERKKGFACTLCKKTYSQNGHLKEHVRLIHTGENLFACTVCSKHFGSKSKLDRHAVTVHGSERSFQCYLCSKRYKEKSSLKQHQAKHHKTWRKEKLSR</sequence>
<dbReference type="PANTHER" id="PTHR24379:SF121">
    <property type="entry name" value="C2H2-TYPE DOMAIN-CONTAINING PROTEIN"/>
    <property type="match status" value="1"/>
</dbReference>
<keyword evidence="4" id="KW-0862">Zinc</keyword>
<dbReference type="GO" id="GO:0008270">
    <property type="term" value="F:zinc ion binding"/>
    <property type="evidence" value="ECO:0007669"/>
    <property type="project" value="UniProtKB-KW"/>
</dbReference>
<reference evidence="7 8" key="1">
    <citation type="journal article" date="2023" name="Nat. Commun.">
        <title>Origin of minicircular mitochondrial genomes in red algae.</title>
        <authorList>
            <person name="Lee Y."/>
            <person name="Cho C.H."/>
            <person name="Lee Y.M."/>
            <person name="Park S.I."/>
            <person name="Yang J.H."/>
            <person name="West J.A."/>
            <person name="Bhattacharya D."/>
            <person name="Yoon H.S."/>
        </authorList>
    </citation>
    <scope>NUCLEOTIDE SEQUENCE [LARGE SCALE GENOMIC DNA]</scope>
    <source>
        <strain evidence="7 8">CCMP1338</strain>
        <tissue evidence="7">Whole cell</tissue>
    </source>
</reference>
<dbReference type="Gene3D" id="3.30.160.60">
    <property type="entry name" value="Classic Zinc Finger"/>
    <property type="match status" value="4"/>
</dbReference>
<evidence type="ECO:0000259" key="6">
    <source>
        <dbReference type="PROSITE" id="PS50157"/>
    </source>
</evidence>
<keyword evidence="1" id="KW-0479">Metal-binding</keyword>
<dbReference type="AlphaFoldDB" id="A0AAV8UH98"/>
<dbReference type="Proteomes" id="UP001157974">
    <property type="component" value="Unassembled WGS sequence"/>
</dbReference>
<accession>A0AAV8UH98</accession>
<keyword evidence="3 5" id="KW-0863">Zinc-finger</keyword>
<evidence type="ECO:0000256" key="1">
    <source>
        <dbReference type="ARBA" id="ARBA00022723"/>
    </source>
</evidence>
<dbReference type="Pfam" id="PF00096">
    <property type="entry name" value="zf-C2H2"/>
    <property type="match status" value="2"/>
</dbReference>
<name>A0AAV8UH98_9RHOD</name>
<feature type="domain" description="C2H2-type" evidence="6">
    <location>
        <begin position="330"/>
        <end position="358"/>
    </location>
</feature>
<evidence type="ECO:0000313" key="7">
    <source>
        <dbReference type="EMBL" id="KAJ8901344.1"/>
    </source>
</evidence>
<keyword evidence="8" id="KW-1185">Reference proteome</keyword>
<dbReference type="PANTHER" id="PTHR24379">
    <property type="entry name" value="KRAB AND ZINC FINGER DOMAIN-CONTAINING"/>
    <property type="match status" value="1"/>
</dbReference>
<feature type="domain" description="C2H2-type" evidence="6">
    <location>
        <begin position="388"/>
        <end position="416"/>
    </location>
</feature>
<organism evidence="7 8">
    <name type="scientific">Rhodosorus marinus</name>
    <dbReference type="NCBI Taxonomy" id="101924"/>
    <lineage>
        <taxon>Eukaryota</taxon>
        <taxon>Rhodophyta</taxon>
        <taxon>Stylonematophyceae</taxon>
        <taxon>Stylonematales</taxon>
        <taxon>Stylonemataceae</taxon>
        <taxon>Rhodosorus</taxon>
    </lineage>
</organism>
<dbReference type="InterPro" id="IPR036236">
    <property type="entry name" value="Znf_C2H2_sf"/>
</dbReference>
<feature type="domain" description="C2H2-type" evidence="6">
    <location>
        <begin position="359"/>
        <end position="387"/>
    </location>
</feature>
<dbReference type="PROSITE" id="PS50157">
    <property type="entry name" value="ZINC_FINGER_C2H2_2"/>
    <property type="match status" value="4"/>
</dbReference>
<comment type="caution">
    <text evidence="7">The sequence shown here is derived from an EMBL/GenBank/DDBJ whole genome shotgun (WGS) entry which is preliminary data.</text>
</comment>
<evidence type="ECO:0000313" key="8">
    <source>
        <dbReference type="Proteomes" id="UP001157974"/>
    </source>
</evidence>
<dbReference type="SUPFAM" id="SSF57667">
    <property type="entry name" value="beta-beta-alpha zinc fingers"/>
    <property type="match status" value="2"/>
</dbReference>
<feature type="domain" description="C2H2-type" evidence="6">
    <location>
        <begin position="417"/>
        <end position="445"/>
    </location>
</feature>
<evidence type="ECO:0000256" key="4">
    <source>
        <dbReference type="ARBA" id="ARBA00022833"/>
    </source>
</evidence>
<dbReference type="FunFam" id="3.30.160.60:FF:000690">
    <property type="entry name" value="Zinc finger protein 354C"/>
    <property type="match status" value="1"/>
</dbReference>
<keyword evidence="2" id="KW-0677">Repeat</keyword>
<evidence type="ECO:0000256" key="5">
    <source>
        <dbReference type="PROSITE-ProRule" id="PRU00042"/>
    </source>
</evidence>
<protein>
    <recommendedName>
        <fullName evidence="6">C2H2-type domain-containing protein</fullName>
    </recommendedName>
</protein>
<dbReference type="EMBL" id="JAMWBK010000011">
    <property type="protein sequence ID" value="KAJ8901344.1"/>
    <property type="molecule type" value="Genomic_DNA"/>
</dbReference>
<gene>
    <name evidence="7" type="ORF">NDN08_007190</name>
</gene>
<evidence type="ECO:0000256" key="3">
    <source>
        <dbReference type="ARBA" id="ARBA00022771"/>
    </source>
</evidence>
<proteinExistence type="predicted"/>
<dbReference type="InterPro" id="IPR013087">
    <property type="entry name" value="Znf_C2H2_type"/>
</dbReference>
<dbReference type="SMART" id="SM00355">
    <property type="entry name" value="ZnF_C2H2"/>
    <property type="match status" value="4"/>
</dbReference>
<evidence type="ECO:0000256" key="2">
    <source>
        <dbReference type="ARBA" id="ARBA00022737"/>
    </source>
</evidence>